<evidence type="ECO:0000313" key="9">
    <source>
        <dbReference type="EMBL" id="KAK5650589.1"/>
    </source>
</evidence>
<comment type="similarity">
    <text evidence="2">Belongs to the COX16 family.</text>
</comment>
<comment type="subcellular location">
    <subcellularLocation>
        <location evidence="1">Mitochondrion inner membrane</location>
        <topology evidence="1">Single-pass membrane protein</topology>
    </subcellularLocation>
</comment>
<dbReference type="GO" id="GO:0005743">
    <property type="term" value="C:mitochondrial inner membrane"/>
    <property type="evidence" value="ECO:0007669"/>
    <property type="project" value="UniProtKB-SubCell"/>
</dbReference>
<dbReference type="PANTHER" id="PTHR17130">
    <property type="entry name" value="MITOCHONDRIAL OUTER MEMBRANE PROTEIN 25"/>
    <property type="match status" value="1"/>
</dbReference>
<keyword evidence="5" id="KW-0999">Mitochondrion inner membrane</keyword>
<protein>
    <recommendedName>
        <fullName evidence="3">Cytochrome c oxidase assembly protein COX16 homolog, mitochondrial</fullName>
    </recommendedName>
</protein>
<dbReference type="GO" id="GO:0033617">
    <property type="term" value="P:mitochondrial respiratory chain complex IV assembly"/>
    <property type="evidence" value="ECO:0007669"/>
    <property type="project" value="TreeGrafter"/>
</dbReference>
<evidence type="ECO:0000313" key="10">
    <source>
        <dbReference type="Proteomes" id="UP001329430"/>
    </source>
</evidence>
<name>A0AAN7VUU4_9COLE</name>
<comment type="caution">
    <text evidence="9">The sequence shown here is derived from an EMBL/GenBank/DDBJ whole genome shotgun (WGS) entry which is preliminary data.</text>
</comment>
<dbReference type="Pfam" id="PF14138">
    <property type="entry name" value="COX16"/>
    <property type="match status" value="1"/>
</dbReference>
<organism evidence="9 10">
    <name type="scientific">Pyrocoelia pectoralis</name>
    <dbReference type="NCBI Taxonomy" id="417401"/>
    <lineage>
        <taxon>Eukaryota</taxon>
        <taxon>Metazoa</taxon>
        <taxon>Ecdysozoa</taxon>
        <taxon>Arthropoda</taxon>
        <taxon>Hexapoda</taxon>
        <taxon>Insecta</taxon>
        <taxon>Pterygota</taxon>
        <taxon>Neoptera</taxon>
        <taxon>Endopterygota</taxon>
        <taxon>Coleoptera</taxon>
        <taxon>Polyphaga</taxon>
        <taxon>Elateriformia</taxon>
        <taxon>Elateroidea</taxon>
        <taxon>Lampyridae</taxon>
        <taxon>Lampyrinae</taxon>
        <taxon>Pyrocoelia</taxon>
    </lineage>
</organism>
<evidence type="ECO:0000256" key="5">
    <source>
        <dbReference type="ARBA" id="ARBA00022792"/>
    </source>
</evidence>
<accession>A0AAN7VUU4</accession>
<keyword evidence="10" id="KW-1185">Reference proteome</keyword>
<dbReference type="InterPro" id="IPR020164">
    <property type="entry name" value="Cyt_c_Oxase_assmbl_COX16"/>
</dbReference>
<dbReference type="PANTHER" id="PTHR17130:SF14">
    <property type="entry name" value="CYTOCHROME C OXIDASE ASSEMBLY PROTEIN COX16 HOMOLOG, MITOCHONDRIAL"/>
    <property type="match status" value="1"/>
</dbReference>
<keyword evidence="4" id="KW-0812">Transmembrane</keyword>
<evidence type="ECO:0000256" key="7">
    <source>
        <dbReference type="ARBA" id="ARBA00023128"/>
    </source>
</evidence>
<evidence type="ECO:0000256" key="8">
    <source>
        <dbReference type="ARBA" id="ARBA00023136"/>
    </source>
</evidence>
<dbReference type="AlphaFoldDB" id="A0AAN7VUU4"/>
<proteinExistence type="inferred from homology"/>
<evidence type="ECO:0000256" key="4">
    <source>
        <dbReference type="ARBA" id="ARBA00022692"/>
    </source>
</evidence>
<evidence type="ECO:0000256" key="6">
    <source>
        <dbReference type="ARBA" id="ARBA00022989"/>
    </source>
</evidence>
<evidence type="ECO:0000256" key="3">
    <source>
        <dbReference type="ARBA" id="ARBA00021814"/>
    </source>
</evidence>
<keyword evidence="6" id="KW-1133">Transmembrane helix</keyword>
<dbReference type="EMBL" id="JAVRBK010000001">
    <property type="protein sequence ID" value="KAK5650589.1"/>
    <property type="molecule type" value="Genomic_DNA"/>
</dbReference>
<evidence type="ECO:0000256" key="2">
    <source>
        <dbReference type="ARBA" id="ARBA00008370"/>
    </source>
</evidence>
<reference evidence="9 10" key="1">
    <citation type="journal article" date="2024" name="Insects">
        <title>An Improved Chromosome-Level Genome Assembly of the Firefly Pyrocoelia pectoralis.</title>
        <authorList>
            <person name="Fu X."/>
            <person name="Meyer-Rochow V.B."/>
            <person name="Ballantyne L."/>
            <person name="Zhu X."/>
        </authorList>
    </citation>
    <scope>NUCLEOTIDE SEQUENCE [LARGE SCALE GENOMIC DNA]</scope>
    <source>
        <strain evidence="9">XCY_ONT2</strain>
    </source>
</reference>
<keyword evidence="7" id="KW-0496">Mitochondrion</keyword>
<gene>
    <name evidence="9" type="ORF">RI129_001618</name>
</gene>
<sequence length="100" mass="11737">MFPAATRLLKILNNRSIKVGLPLLVLVVGGSFYLEQFSQLRYKFGKKNSALDREELEKFGIKLKKPEEITIEAEYEKLKSLNIDNWEQKRIPRPWEENAE</sequence>
<keyword evidence="8" id="KW-0472">Membrane</keyword>
<evidence type="ECO:0000256" key="1">
    <source>
        <dbReference type="ARBA" id="ARBA00004434"/>
    </source>
</evidence>
<dbReference type="Proteomes" id="UP001329430">
    <property type="component" value="Chromosome 1"/>
</dbReference>